<dbReference type="EMBL" id="PXYL01000042">
    <property type="protein sequence ID" value="PSJ51006.1"/>
    <property type="molecule type" value="Genomic_DNA"/>
</dbReference>
<reference evidence="1 2" key="1">
    <citation type="submission" date="2018-03" db="EMBL/GenBank/DDBJ databases">
        <title>The draft genome of Mesorhizobium soli JCM 19897.</title>
        <authorList>
            <person name="Li L."/>
            <person name="Liu L."/>
            <person name="Liang L."/>
            <person name="Wang T."/>
            <person name="Zhang X."/>
        </authorList>
    </citation>
    <scope>NUCLEOTIDE SEQUENCE [LARGE SCALE GENOMIC DNA]</scope>
    <source>
        <strain evidence="1 2">JCM 19897</strain>
    </source>
</reference>
<dbReference type="AlphaFoldDB" id="A0A2P7RLB5"/>
<proteinExistence type="predicted"/>
<evidence type="ECO:0008006" key="3">
    <source>
        <dbReference type="Google" id="ProtNLM"/>
    </source>
</evidence>
<sequence>MVANTVHNEWWIAPWMDYTSNGREPRMGLTSERGPDAGDLSPTSGDKYQVWAVGFYNRAGATLLGSIFEDECDPSVPVAVRFPEQTASVKFLFTNASPDEVSYLKGAPEFKAYINPDPALPRPETRPEKRELRTLRLLQVDIAVKDRRADETGWVFGTFIWNGPPTGDQIFDNLVPASLQWGNDPGVYDKAIRESWINPTLDGILYGWTERPFLGFNGRANGPADNLRSSCLSCHATARTPAGHLRLVDGRFDMDSDYKDPAKVAAHVDTWFQNIRGNALFLPNEPARASLDYSLQLDNAIFRLCTACLTGDLKGATPKICRDIGFQSTVDKVVKLTRAMCTDASSAARMKATPFAGFRSEFEALTTAAPARQ</sequence>
<organism evidence="1 2">
    <name type="scientific">Pseudaminobacter soli</name>
    <name type="common">ex Li et al. 2025</name>
    <dbReference type="NCBI Taxonomy" id="1295366"/>
    <lineage>
        <taxon>Bacteria</taxon>
        <taxon>Pseudomonadati</taxon>
        <taxon>Pseudomonadota</taxon>
        <taxon>Alphaproteobacteria</taxon>
        <taxon>Hyphomicrobiales</taxon>
        <taxon>Phyllobacteriaceae</taxon>
        <taxon>Pseudaminobacter</taxon>
    </lineage>
</organism>
<name>A0A2P7RLB5_9HYPH</name>
<accession>A0A2P7RLB5</accession>
<dbReference type="Proteomes" id="UP000240653">
    <property type="component" value="Unassembled WGS sequence"/>
</dbReference>
<protein>
    <recommendedName>
        <fullName evidence="3">Cytochrome c domain-containing protein</fullName>
    </recommendedName>
</protein>
<evidence type="ECO:0000313" key="2">
    <source>
        <dbReference type="Proteomes" id="UP000240653"/>
    </source>
</evidence>
<evidence type="ECO:0000313" key="1">
    <source>
        <dbReference type="EMBL" id="PSJ51006.1"/>
    </source>
</evidence>
<comment type="caution">
    <text evidence="1">The sequence shown here is derived from an EMBL/GenBank/DDBJ whole genome shotgun (WGS) entry which is preliminary data.</text>
</comment>
<keyword evidence="2" id="KW-1185">Reference proteome</keyword>
<gene>
    <name evidence="1" type="ORF">C7I85_29830</name>
</gene>